<comment type="caution">
    <text evidence="1">The sequence shown here is derived from an EMBL/GenBank/DDBJ whole genome shotgun (WGS) entry which is preliminary data.</text>
</comment>
<keyword evidence="2" id="KW-1185">Reference proteome</keyword>
<accession>A0A4C1VGY5</accession>
<sequence length="82" mass="8599">MIGCISGGVGGRRRAGVPANAVTSSCAASRNLLSLNPSAQRAELDVPLRAKLMTSREITSYILARALARGKLYAGRPLFGIK</sequence>
<reference evidence="1 2" key="1">
    <citation type="journal article" date="2019" name="Commun. Biol.">
        <title>The bagworm genome reveals a unique fibroin gene that provides high tensile strength.</title>
        <authorList>
            <person name="Kono N."/>
            <person name="Nakamura H."/>
            <person name="Ohtoshi R."/>
            <person name="Tomita M."/>
            <person name="Numata K."/>
            <person name="Arakawa K."/>
        </authorList>
    </citation>
    <scope>NUCLEOTIDE SEQUENCE [LARGE SCALE GENOMIC DNA]</scope>
</reference>
<protein>
    <submittedName>
        <fullName evidence="1">Uncharacterized protein</fullName>
    </submittedName>
</protein>
<organism evidence="1 2">
    <name type="scientific">Eumeta variegata</name>
    <name type="common">Bagworm moth</name>
    <name type="synonym">Eumeta japonica</name>
    <dbReference type="NCBI Taxonomy" id="151549"/>
    <lineage>
        <taxon>Eukaryota</taxon>
        <taxon>Metazoa</taxon>
        <taxon>Ecdysozoa</taxon>
        <taxon>Arthropoda</taxon>
        <taxon>Hexapoda</taxon>
        <taxon>Insecta</taxon>
        <taxon>Pterygota</taxon>
        <taxon>Neoptera</taxon>
        <taxon>Endopterygota</taxon>
        <taxon>Lepidoptera</taxon>
        <taxon>Glossata</taxon>
        <taxon>Ditrysia</taxon>
        <taxon>Tineoidea</taxon>
        <taxon>Psychidae</taxon>
        <taxon>Oiketicinae</taxon>
        <taxon>Eumeta</taxon>
    </lineage>
</organism>
<dbReference type="Proteomes" id="UP000299102">
    <property type="component" value="Unassembled WGS sequence"/>
</dbReference>
<proteinExistence type="predicted"/>
<dbReference type="AlphaFoldDB" id="A0A4C1VGY5"/>
<evidence type="ECO:0000313" key="1">
    <source>
        <dbReference type="EMBL" id="GBP37880.1"/>
    </source>
</evidence>
<gene>
    <name evidence="1" type="ORF">EVAR_21415_1</name>
</gene>
<dbReference type="EMBL" id="BGZK01000340">
    <property type="protein sequence ID" value="GBP37880.1"/>
    <property type="molecule type" value="Genomic_DNA"/>
</dbReference>
<evidence type="ECO:0000313" key="2">
    <source>
        <dbReference type="Proteomes" id="UP000299102"/>
    </source>
</evidence>
<name>A0A4C1VGY5_EUMVA</name>